<keyword evidence="2" id="KW-1185">Reference proteome</keyword>
<evidence type="ECO:0000313" key="1">
    <source>
        <dbReference type="EMBL" id="GAA1239911.1"/>
    </source>
</evidence>
<dbReference type="EMBL" id="BAAALF010000051">
    <property type="protein sequence ID" value="GAA1239911.1"/>
    <property type="molecule type" value="Genomic_DNA"/>
</dbReference>
<evidence type="ECO:0000313" key="2">
    <source>
        <dbReference type="Proteomes" id="UP001500037"/>
    </source>
</evidence>
<sequence length="83" mass="9492">MTDRHPARYSVEVARTIRSMTADIRKRLHIAVQQAESDPLSWPQADRYDLDTTVRVITTADAIVHYAILPEPPHLWVFAALLL</sequence>
<accession>A0ABP4GVF3</accession>
<gene>
    <name evidence="1" type="ORF">GCM10009665_33460</name>
</gene>
<comment type="caution">
    <text evidence="1">The sequence shown here is derived from an EMBL/GenBank/DDBJ whole genome shotgun (WGS) entry which is preliminary data.</text>
</comment>
<proteinExistence type="predicted"/>
<organism evidence="1 2">
    <name type="scientific">Kitasatospora nipponensis</name>
    <dbReference type="NCBI Taxonomy" id="258049"/>
    <lineage>
        <taxon>Bacteria</taxon>
        <taxon>Bacillati</taxon>
        <taxon>Actinomycetota</taxon>
        <taxon>Actinomycetes</taxon>
        <taxon>Kitasatosporales</taxon>
        <taxon>Streptomycetaceae</taxon>
        <taxon>Kitasatospora</taxon>
    </lineage>
</organism>
<reference evidence="2" key="1">
    <citation type="journal article" date="2019" name="Int. J. Syst. Evol. Microbiol.">
        <title>The Global Catalogue of Microorganisms (GCM) 10K type strain sequencing project: providing services to taxonomists for standard genome sequencing and annotation.</title>
        <authorList>
            <consortium name="The Broad Institute Genomics Platform"/>
            <consortium name="The Broad Institute Genome Sequencing Center for Infectious Disease"/>
            <person name="Wu L."/>
            <person name="Ma J."/>
        </authorList>
    </citation>
    <scope>NUCLEOTIDE SEQUENCE [LARGE SCALE GENOMIC DNA]</scope>
    <source>
        <strain evidence="2">JCM 13004</strain>
    </source>
</reference>
<dbReference type="Proteomes" id="UP001500037">
    <property type="component" value="Unassembled WGS sequence"/>
</dbReference>
<name>A0ABP4GVF3_9ACTN</name>
<protein>
    <submittedName>
        <fullName evidence="1">Uncharacterized protein</fullName>
    </submittedName>
</protein>